<keyword evidence="10" id="KW-0560">Oxidoreductase</keyword>
<keyword evidence="12" id="KW-0472">Membrane</keyword>
<dbReference type="InterPro" id="IPR011706">
    <property type="entry name" value="Cu-oxidase_C"/>
</dbReference>
<dbReference type="Pfam" id="PF07732">
    <property type="entry name" value="Cu-oxidase_3"/>
    <property type="match status" value="2"/>
</dbReference>
<dbReference type="STRING" id="6573.A0A210PY95"/>
<dbReference type="GO" id="GO:0016491">
    <property type="term" value="F:oxidoreductase activity"/>
    <property type="evidence" value="ECO:0007669"/>
    <property type="project" value="UniProtKB-KW"/>
</dbReference>
<dbReference type="InterPro" id="IPR011707">
    <property type="entry name" value="Cu-oxidase-like_N"/>
</dbReference>
<dbReference type="FunFam" id="2.60.40.420:FF:000002">
    <property type="entry name" value="Hephaestin like 1"/>
    <property type="match status" value="3"/>
</dbReference>
<dbReference type="GO" id="GO:0005507">
    <property type="term" value="F:copper ion binding"/>
    <property type="evidence" value="ECO:0007669"/>
    <property type="project" value="InterPro"/>
</dbReference>
<evidence type="ECO:0000256" key="15">
    <source>
        <dbReference type="SAM" id="SignalP"/>
    </source>
</evidence>
<dbReference type="GO" id="GO:0006826">
    <property type="term" value="P:iron ion transport"/>
    <property type="evidence" value="ECO:0007669"/>
    <property type="project" value="TreeGrafter"/>
</dbReference>
<dbReference type="PROSITE" id="PS00079">
    <property type="entry name" value="MULTICOPPER_OXIDASE1"/>
    <property type="match status" value="3"/>
</dbReference>
<proteinExistence type="inferred from homology"/>
<evidence type="ECO:0000313" key="19">
    <source>
        <dbReference type="Proteomes" id="UP000242188"/>
    </source>
</evidence>
<evidence type="ECO:0000256" key="3">
    <source>
        <dbReference type="ARBA" id="ARBA00010609"/>
    </source>
</evidence>
<dbReference type="EMBL" id="NEDP02005386">
    <property type="protein sequence ID" value="OWF41460.1"/>
    <property type="molecule type" value="Genomic_DNA"/>
</dbReference>
<feature type="signal peptide" evidence="15">
    <location>
        <begin position="1"/>
        <end position="20"/>
    </location>
</feature>
<keyword evidence="13" id="KW-1015">Disulfide bond</keyword>
<dbReference type="InterPro" id="IPR008972">
    <property type="entry name" value="Cupredoxin"/>
</dbReference>
<evidence type="ECO:0000259" key="16">
    <source>
        <dbReference type="Pfam" id="PF07731"/>
    </source>
</evidence>
<keyword evidence="7 15" id="KW-0732">Signal</keyword>
<dbReference type="PANTHER" id="PTHR11709:SF504">
    <property type="entry name" value="PLASTOCYANIN-LIKE DOMAIN-CONTAINING PROTEIN"/>
    <property type="match status" value="1"/>
</dbReference>
<dbReference type="SUPFAM" id="SSF49503">
    <property type="entry name" value="Cupredoxins"/>
    <property type="match status" value="6"/>
</dbReference>
<comment type="cofactor">
    <cofactor evidence="1">
        <name>Cu cation</name>
        <dbReference type="ChEBI" id="CHEBI:23378"/>
    </cofactor>
</comment>
<comment type="similarity">
    <text evidence="3">Belongs to the multicopper oxidase family.</text>
</comment>
<evidence type="ECO:0000256" key="9">
    <source>
        <dbReference type="ARBA" id="ARBA00022989"/>
    </source>
</evidence>
<feature type="chain" id="PRO_5013369830" evidence="15">
    <location>
        <begin position="21"/>
        <end position="1104"/>
    </location>
</feature>
<gene>
    <name evidence="18" type="ORF">KP79_PYT17351</name>
</gene>
<evidence type="ECO:0000256" key="8">
    <source>
        <dbReference type="ARBA" id="ARBA00022737"/>
    </source>
</evidence>
<protein>
    <submittedName>
        <fullName evidence="18">Hephaestin</fullName>
    </submittedName>
</protein>
<evidence type="ECO:0000256" key="12">
    <source>
        <dbReference type="ARBA" id="ARBA00023136"/>
    </source>
</evidence>
<dbReference type="Proteomes" id="UP000242188">
    <property type="component" value="Unassembled WGS sequence"/>
</dbReference>
<feature type="domain" description="Plastocyanin-like" evidence="17">
    <location>
        <begin position="457"/>
        <end position="566"/>
    </location>
</feature>
<evidence type="ECO:0000256" key="2">
    <source>
        <dbReference type="ARBA" id="ARBA00004167"/>
    </source>
</evidence>
<accession>A0A210PY95</accession>
<dbReference type="Pfam" id="PF07731">
    <property type="entry name" value="Cu-oxidase_2"/>
    <property type="match status" value="1"/>
</dbReference>
<dbReference type="PROSITE" id="PS00080">
    <property type="entry name" value="MULTICOPPER_OXIDASE2"/>
    <property type="match status" value="1"/>
</dbReference>
<dbReference type="InterPro" id="IPR045087">
    <property type="entry name" value="Cu-oxidase_fam"/>
</dbReference>
<dbReference type="InterPro" id="IPR033138">
    <property type="entry name" value="Cu_oxidase_CS"/>
</dbReference>
<sequence>MEKILLIFLVLCKFFILSHSLFWSTGKVRKYYLAAVEEDWDYAPDGFNLVTDDISVAVTKLNHSDDRIGSINKKVVYKQFTDESFLDEIYSPPYMGYLGPIMRAEVGDTFEIHFKNMASGRNYSVHPHGVLYKKASEGALYVDGTNTTFKLDDGVPPGGSHVYTWEVSSNFGPTRSDENCVSWAYHSHVSSVKDINTGLVGCLLTCKKGVLNSNGLRRDVDKDFVIYTEIVDENESWKIQENLNKCGNASNCIELLQTRDAKFIESNRMPAINGYMFGNLPDLTAKENDRVAWHFMGMNQGMRGVTINGQTFSYRRKRLDTISIFPATFVSAFMKVTSPGRWLLQSRTTNEYEGGMQAFFTVEENYSYGWLHKRRRPRIDRKFFLAAEEMDWDYGPSGTNTIDGTNLTANGSSSNLYFKKGPNFIGGIYKKVRYVQYTDCKFQTKLNPTSESEHLGVLGPMLRVAVGEKVQVTFRNLASRNYSFLPHGVQLDKDQEGALYRGSPFSTDVTGKFASPGETVTYTFTVPWSVSPAREDPACNTYVYHSAVDPTKDVHSGLVGPLLVCKARSLDRQGRQKHVDTDFAVFYLTIDENKSWYLDDNIRVHTDDPASVNKADPAFVASNRMHSINGRMYGNLQGMDMCVGDDVTWHVASVGDFVSMHGTYFRGNTMKIDGSNRASRIVIPGSSYTGEMTPDNPGDWEIVCRTNFHFRTGMRVQYHVNDCGYNDVISDVYRGGTTRQYYIAAVNITWDYAPGNMDLITGHNLSDPNINGHLYVRTDNGFLGSSRQKVVYREFTDSTFSTMKNRTPEEEHLGILGPVIKAEISDTIKVTFRNLASRPYSIHAHGVLYDKNDEGILNGEPSNDAENSIDTGTGNGDQVYPGRTHTYTWRVPRRAGPAKDYREANCVTWIYYSGVDTIKDMNTGLVGPLVVCRRGVLTDDDMKRRDVDREFALLFNVMDENESWLLTENVEKYGSNETNVNDPQFKLSNQMNMINGKIYGNLHGLVMEKDETIAWYILGLGSSFDIHTVHFHGQTFLHRDNVIHRGDVIEVFPGTYETVEMHTDNPGVWILHCHLNDHITRGMEATYNITERTTHGRFISRLTI</sequence>
<name>A0A210PY95_MIZYE</name>
<comment type="caution">
    <text evidence="18">The sequence shown here is derived from an EMBL/GenBank/DDBJ whole genome shotgun (WGS) entry which is preliminary data.</text>
</comment>
<keyword evidence="8" id="KW-0677">Repeat</keyword>
<evidence type="ECO:0000256" key="7">
    <source>
        <dbReference type="ARBA" id="ARBA00022729"/>
    </source>
</evidence>
<dbReference type="GO" id="GO:0005886">
    <property type="term" value="C:plasma membrane"/>
    <property type="evidence" value="ECO:0007669"/>
    <property type="project" value="TreeGrafter"/>
</dbReference>
<dbReference type="InterPro" id="IPR002355">
    <property type="entry name" value="Cu_oxidase_Cu_BS"/>
</dbReference>
<dbReference type="AlphaFoldDB" id="A0A210PY95"/>
<organism evidence="18 19">
    <name type="scientific">Mizuhopecten yessoensis</name>
    <name type="common">Japanese scallop</name>
    <name type="synonym">Patinopecten yessoensis</name>
    <dbReference type="NCBI Taxonomy" id="6573"/>
    <lineage>
        <taxon>Eukaryota</taxon>
        <taxon>Metazoa</taxon>
        <taxon>Spiralia</taxon>
        <taxon>Lophotrochozoa</taxon>
        <taxon>Mollusca</taxon>
        <taxon>Bivalvia</taxon>
        <taxon>Autobranchia</taxon>
        <taxon>Pteriomorphia</taxon>
        <taxon>Pectinida</taxon>
        <taxon>Pectinoidea</taxon>
        <taxon>Pectinidae</taxon>
        <taxon>Mizuhopecten</taxon>
    </lineage>
</organism>
<dbReference type="OrthoDB" id="2121828at2759"/>
<evidence type="ECO:0000256" key="10">
    <source>
        <dbReference type="ARBA" id="ARBA00023002"/>
    </source>
</evidence>
<keyword evidence="11" id="KW-0406">Ion transport</keyword>
<comment type="subcellular location">
    <subcellularLocation>
        <location evidence="2">Membrane</location>
        <topology evidence="2">Single-pass membrane protein</topology>
    </subcellularLocation>
</comment>
<keyword evidence="19" id="KW-1185">Reference proteome</keyword>
<evidence type="ECO:0000256" key="6">
    <source>
        <dbReference type="ARBA" id="ARBA00022723"/>
    </source>
</evidence>
<evidence type="ECO:0000256" key="1">
    <source>
        <dbReference type="ARBA" id="ARBA00001935"/>
    </source>
</evidence>
<keyword evidence="14" id="KW-0325">Glycoprotein</keyword>
<dbReference type="Gene3D" id="2.60.40.420">
    <property type="entry name" value="Cupredoxins - blue copper proteins"/>
    <property type="match status" value="4"/>
</dbReference>
<evidence type="ECO:0000259" key="17">
    <source>
        <dbReference type="Pfam" id="PF07732"/>
    </source>
</evidence>
<evidence type="ECO:0000313" key="18">
    <source>
        <dbReference type="EMBL" id="OWF41460.1"/>
    </source>
</evidence>
<keyword evidence="9" id="KW-1133">Transmembrane helix</keyword>
<evidence type="ECO:0000256" key="11">
    <source>
        <dbReference type="ARBA" id="ARBA00023065"/>
    </source>
</evidence>
<evidence type="ECO:0000256" key="4">
    <source>
        <dbReference type="ARBA" id="ARBA00022448"/>
    </source>
</evidence>
<evidence type="ECO:0000256" key="5">
    <source>
        <dbReference type="ARBA" id="ARBA00022692"/>
    </source>
</evidence>
<evidence type="ECO:0000256" key="14">
    <source>
        <dbReference type="ARBA" id="ARBA00023180"/>
    </source>
</evidence>
<keyword evidence="6" id="KW-0479">Metal-binding</keyword>
<dbReference type="CDD" id="cd04200">
    <property type="entry name" value="CuRO_2_ceruloplasmin_like"/>
    <property type="match status" value="1"/>
</dbReference>
<feature type="domain" description="Plastocyanin-like" evidence="17">
    <location>
        <begin position="97"/>
        <end position="203"/>
    </location>
</feature>
<keyword evidence="5" id="KW-0812">Transmembrane</keyword>
<reference evidence="18 19" key="1">
    <citation type="journal article" date="2017" name="Nat. Ecol. Evol.">
        <title>Scallop genome provides insights into evolution of bilaterian karyotype and development.</title>
        <authorList>
            <person name="Wang S."/>
            <person name="Zhang J."/>
            <person name="Jiao W."/>
            <person name="Li J."/>
            <person name="Xun X."/>
            <person name="Sun Y."/>
            <person name="Guo X."/>
            <person name="Huan P."/>
            <person name="Dong B."/>
            <person name="Zhang L."/>
            <person name="Hu X."/>
            <person name="Sun X."/>
            <person name="Wang J."/>
            <person name="Zhao C."/>
            <person name="Wang Y."/>
            <person name="Wang D."/>
            <person name="Huang X."/>
            <person name="Wang R."/>
            <person name="Lv J."/>
            <person name="Li Y."/>
            <person name="Zhang Z."/>
            <person name="Liu B."/>
            <person name="Lu W."/>
            <person name="Hui Y."/>
            <person name="Liang J."/>
            <person name="Zhou Z."/>
            <person name="Hou R."/>
            <person name="Li X."/>
            <person name="Liu Y."/>
            <person name="Li H."/>
            <person name="Ning X."/>
            <person name="Lin Y."/>
            <person name="Zhao L."/>
            <person name="Xing Q."/>
            <person name="Dou J."/>
            <person name="Li Y."/>
            <person name="Mao J."/>
            <person name="Guo H."/>
            <person name="Dou H."/>
            <person name="Li T."/>
            <person name="Mu C."/>
            <person name="Jiang W."/>
            <person name="Fu Q."/>
            <person name="Fu X."/>
            <person name="Miao Y."/>
            <person name="Liu J."/>
            <person name="Yu Q."/>
            <person name="Li R."/>
            <person name="Liao H."/>
            <person name="Li X."/>
            <person name="Kong Y."/>
            <person name="Jiang Z."/>
            <person name="Chourrout D."/>
            <person name="Li R."/>
            <person name="Bao Z."/>
        </authorList>
    </citation>
    <scope>NUCLEOTIDE SEQUENCE [LARGE SCALE GENOMIC DNA]</scope>
    <source>
        <strain evidence="18 19">PY_sf001</strain>
    </source>
</reference>
<feature type="domain" description="Plastocyanin-like" evidence="16">
    <location>
        <begin position="988"/>
        <end position="1088"/>
    </location>
</feature>
<keyword evidence="4" id="KW-0813">Transport</keyword>
<dbReference type="PANTHER" id="PTHR11709">
    <property type="entry name" value="MULTI-COPPER OXIDASE"/>
    <property type="match status" value="1"/>
</dbReference>
<evidence type="ECO:0000256" key="13">
    <source>
        <dbReference type="ARBA" id="ARBA00023157"/>
    </source>
</evidence>